<feature type="transmembrane region" description="Helical" evidence="2">
    <location>
        <begin position="20"/>
        <end position="38"/>
    </location>
</feature>
<feature type="region of interest" description="Disordered" evidence="1">
    <location>
        <begin position="308"/>
        <end position="406"/>
    </location>
</feature>
<feature type="compositionally biased region" description="Low complexity" evidence="1">
    <location>
        <begin position="336"/>
        <end position="357"/>
    </location>
</feature>
<reference evidence="3" key="2">
    <citation type="submission" date="2023-06" db="EMBL/GenBank/DDBJ databases">
        <authorList>
            <consortium name="Lawrence Berkeley National Laboratory"/>
            <person name="Haridas S."/>
            <person name="Hensen N."/>
            <person name="Bonometti L."/>
            <person name="Westerberg I."/>
            <person name="Brannstrom I.O."/>
            <person name="Guillou S."/>
            <person name="Cros-Aarteil S."/>
            <person name="Calhoun S."/>
            <person name="Kuo A."/>
            <person name="Mondo S."/>
            <person name="Pangilinan J."/>
            <person name="Riley R."/>
            <person name="Labutti K."/>
            <person name="Andreopoulos B."/>
            <person name="Lipzen A."/>
            <person name="Chen C."/>
            <person name="Yanf M."/>
            <person name="Daum C."/>
            <person name="Ng V."/>
            <person name="Clum A."/>
            <person name="Steindorff A."/>
            <person name="Ohm R."/>
            <person name="Martin F."/>
            <person name="Silar P."/>
            <person name="Natvig D."/>
            <person name="Lalanne C."/>
            <person name="Gautier V."/>
            <person name="Ament-Velasquez S.L."/>
            <person name="Kruys A."/>
            <person name="Hutchinson M.I."/>
            <person name="Powell A.J."/>
            <person name="Barry K."/>
            <person name="Miller A.N."/>
            <person name="Grigoriev I.V."/>
            <person name="Debuchy R."/>
            <person name="Gladieux P."/>
            <person name="Thoren M.H."/>
            <person name="Johannesson H."/>
        </authorList>
    </citation>
    <scope>NUCLEOTIDE SEQUENCE</scope>
    <source>
        <strain evidence="3">CBS 314.62</strain>
    </source>
</reference>
<evidence type="ECO:0000256" key="1">
    <source>
        <dbReference type="SAM" id="MobiDB-lite"/>
    </source>
</evidence>
<evidence type="ECO:0000313" key="4">
    <source>
        <dbReference type="Proteomes" id="UP001270362"/>
    </source>
</evidence>
<accession>A0AAE0X686</accession>
<dbReference type="Proteomes" id="UP001270362">
    <property type="component" value="Unassembled WGS sequence"/>
</dbReference>
<feature type="compositionally biased region" description="Low complexity" evidence="1">
    <location>
        <begin position="483"/>
        <end position="501"/>
    </location>
</feature>
<feature type="compositionally biased region" description="Basic and acidic residues" evidence="1">
    <location>
        <begin position="608"/>
        <end position="617"/>
    </location>
</feature>
<dbReference type="AlphaFoldDB" id="A0AAE0X686"/>
<reference evidence="3" key="1">
    <citation type="journal article" date="2023" name="Mol. Phylogenet. Evol.">
        <title>Genome-scale phylogeny and comparative genomics of the fungal order Sordariales.</title>
        <authorList>
            <person name="Hensen N."/>
            <person name="Bonometti L."/>
            <person name="Westerberg I."/>
            <person name="Brannstrom I.O."/>
            <person name="Guillou S."/>
            <person name="Cros-Aarteil S."/>
            <person name="Calhoun S."/>
            <person name="Haridas S."/>
            <person name="Kuo A."/>
            <person name="Mondo S."/>
            <person name="Pangilinan J."/>
            <person name="Riley R."/>
            <person name="LaButti K."/>
            <person name="Andreopoulos B."/>
            <person name="Lipzen A."/>
            <person name="Chen C."/>
            <person name="Yan M."/>
            <person name="Daum C."/>
            <person name="Ng V."/>
            <person name="Clum A."/>
            <person name="Steindorff A."/>
            <person name="Ohm R.A."/>
            <person name="Martin F."/>
            <person name="Silar P."/>
            <person name="Natvig D.O."/>
            <person name="Lalanne C."/>
            <person name="Gautier V."/>
            <person name="Ament-Velasquez S.L."/>
            <person name="Kruys A."/>
            <person name="Hutchinson M.I."/>
            <person name="Powell A.J."/>
            <person name="Barry K."/>
            <person name="Miller A.N."/>
            <person name="Grigoriev I.V."/>
            <person name="Debuchy R."/>
            <person name="Gladieux P."/>
            <person name="Hiltunen Thoren M."/>
            <person name="Johannesson H."/>
        </authorList>
    </citation>
    <scope>NUCLEOTIDE SEQUENCE</scope>
    <source>
        <strain evidence="3">CBS 314.62</strain>
    </source>
</reference>
<evidence type="ECO:0000256" key="2">
    <source>
        <dbReference type="SAM" id="Phobius"/>
    </source>
</evidence>
<protein>
    <submittedName>
        <fullName evidence="3">Uncharacterized protein</fullName>
    </submittedName>
</protein>
<sequence>MSTVSPCPIAGNPQLYGLGIRIAFYLLWLGILVSNLLIEEGTGVRVLRAAHLVFSSAVVLGLVMSATAAATATATATTLAAAEVYVMVLLVSTTAYFLVPLYLFRLASGCRPEWDPLAYVGDGHLRFVFGNGRKRSDESEHSPFGFDPIVAGENLLWLVVAGVQLWFWCAGVAAFGVDGCVQYGFLFAQVELGGEGFRAFNILVVLGLLGGTLALAVLDTGRRGRRRRRRRRRRRVSSAHKTILANLQYFSDLGVVIVVIAAVELSIKWNNISAAVNQVSSAAQLIPVLVSGVLLLIMMRHWATDKFGGDEDGHEDDGDSGESGRCANVERKPDPSSSSSSWSGGVRGAVPPGAPGVYFGSAPVMGQEPPPGSVVTTTEEEEDDDNRSARGGDAWTVDGESDGAPYRVVINPPARVTEPPRAVRPPLTIRLLTTRLLMNRQKTIRQKRIRLQMSLRLAGPQQAVLHQRALKEVVVRPQATPLQPASHQGAPQQPASQQPVQQHQQVIGAGVAIEAKAIEAVATNEGQVVIETAVATEAVAATTVEVAVAIEAGADTAVAMAKAVAVAVAVAVAAAPVCPRSHTAIDTSCFPPTVASETLASAAGLPDASRKCPDIPRRFSTSRLPVAS</sequence>
<dbReference type="EMBL" id="JAULSO010000003">
    <property type="protein sequence ID" value="KAK3685888.1"/>
    <property type="molecule type" value="Genomic_DNA"/>
</dbReference>
<keyword evidence="2" id="KW-0472">Membrane</keyword>
<feature type="compositionally biased region" description="Polar residues" evidence="1">
    <location>
        <begin position="619"/>
        <end position="628"/>
    </location>
</feature>
<feature type="transmembrane region" description="Helical" evidence="2">
    <location>
        <begin position="50"/>
        <end position="72"/>
    </location>
</feature>
<feature type="transmembrane region" description="Helical" evidence="2">
    <location>
        <begin position="155"/>
        <end position="177"/>
    </location>
</feature>
<proteinExistence type="predicted"/>
<name>A0AAE0X686_9PEZI</name>
<keyword evidence="4" id="KW-1185">Reference proteome</keyword>
<feature type="region of interest" description="Disordered" evidence="1">
    <location>
        <begin position="606"/>
        <end position="628"/>
    </location>
</feature>
<keyword evidence="2" id="KW-1133">Transmembrane helix</keyword>
<feature type="region of interest" description="Disordered" evidence="1">
    <location>
        <begin position="481"/>
        <end position="501"/>
    </location>
</feature>
<gene>
    <name evidence="3" type="ORF">B0T22DRAFT_482812</name>
</gene>
<organism evidence="3 4">
    <name type="scientific">Podospora appendiculata</name>
    <dbReference type="NCBI Taxonomy" id="314037"/>
    <lineage>
        <taxon>Eukaryota</taxon>
        <taxon>Fungi</taxon>
        <taxon>Dikarya</taxon>
        <taxon>Ascomycota</taxon>
        <taxon>Pezizomycotina</taxon>
        <taxon>Sordariomycetes</taxon>
        <taxon>Sordariomycetidae</taxon>
        <taxon>Sordariales</taxon>
        <taxon>Podosporaceae</taxon>
        <taxon>Podospora</taxon>
    </lineage>
</organism>
<keyword evidence="2" id="KW-0812">Transmembrane</keyword>
<feature type="transmembrane region" description="Helical" evidence="2">
    <location>
        <begin position="242"/>
        <end position="263"/>
    </location>
</feature>
<feature type="transmembrane region" description="Helical" evidence="2">
    <location>
        <begin position="84"/>
        <end position="104"/>
    </location>
</feature>
<comment type="caution">
    <text evidence="3">The sequence shown here is derived from an EMBL/GenBank/DDBJ whole genome shotgun (WGS) entry which is preliminary data.</text>
</comment>
<feature type="transmembrane region" description="Helical" evidence="2">
    <location>
        <begin position="197"/>
        <end position="221"/>
    </location>
</feature>
<feature type="transmembrane region" description="Helical" evidence="2">
    <location>
        <begin position="275"/>
        <end position="297"/>
    </location>
</feature>
<evidence type="ECO:0000313" key="3">
    <source>
        <dbReference type="EMBL" id="KAK3685888.1"/>
    </source>
</evidence>